<dbReference type="Pfam" id="PF01337">
    <property type="entry name" value="Barstar"/>
    <property type="match status" value="1"/>
</dbReference>
<dbReference type="InterPro" id="IPR035905">
    <property type="entry name" value="Barstar-like_sf"/>
</dbReference>
<accession>A0A839SLZ4</accession>
<proteinExistence type="inferred from homology"/>
<gene>
    <name evidence="3" type="ORF">FHS11_004713</name>
</gene>
<dbReference type="Gene3D" id="3.30.370.10">
    <property type="entry name" value="Barstar-like"/>
    <property type="match status" value="1"/>
</dbReference>
<dbReference type="SUPFAM" id="SSF52038">
    <property type="entry name" value="Barstar-related"/>
    <property type="match status" value="1"/>
</dbReference>
<dbReference type="OrthoDB" id="7575400at2"/>
<evidence type="ECO:0000313" key="3">
    <source>
        <dbReference type="EMBL" id="MBB3058264.1"/>
    </source>
</evidence>
<sequence length="129" mass="15473">MNRIRFEETPRLYNPSLAFVAHLSGVTNKETLLSTLCKELKFPNYFGFNWDALYDLLRDFDWIKERRIVLVHDTLPILDYENLYTYVEILYDSVYDWKDDENHYLEVVFPKDCESIVKEILDNKINPAL</sequence>
<keyword evidence="4" id="KW-1185">Reference proteome</keyword>
<dbReference type="InterPro" id="IPR000468">
    <property type="entry name" value="Barstar"/>
</dbReference>
<dbReference type="AlphaFoldDB" id="A0A839SLZ4"/>
<protein>
    <recommendedName>
        <fullName evidence="2">Barstar (barnase inhibitor) domain-containing protein</fullName>
    </recommendedName>
</protein>
<evidence type="ECO:0000313" key="4">
    <source>
        <dbReference type="Proteomes" id="UP000539265"/>
    </source>
</evidence>
<evidence type="ECO:0000256" key="1">
    <source>
        <dbReference type="ARBA" id="ARBA00006845"/>
    </source>
</evidence>
<dbReference type="RefSeq" id="WP_157750635.1">
    <property type="nucleotide sequence ID" value="NZ_AP017313.1"/>
</dbReference>
<organism evidence="3 4">
    <name type="scientific">Mucilaginibacter gotjawali</name>
    <dbReference type="NCBI Taxonomy" id="1550579"/>
    <lineage>
        <taxon>Bacteria</taxon>
        <taxon>Pseudomonadati</taxon>
        <taxon>Bacteroidota</taxon>
        <taxon>Sphingobacteriia</taxon>
        <taxon>Sphingobacteriales</taxon>
        <taxon>Sphingobacteriaceae</taxon>
        <taxon>Mucilaginibacter</taxon>
    </lineage>
</organism>
<comment type="similarity">
    <text evidence="1">Belongs to the barstar family.</text>
</comment>
<dbReference type="Proteomes" id="UP000539265">
    <property type="component" value="Unassembled WGS sequence"/>
</dbReference>
<evidence type="ECO:0000259" key="2">
    <source>
        <dbReference type="Pfam" id="PF01337"/>
    </source>
</evidence>
<name>A0A839SLZ4_9SPHI</name>
<comment type="caution">
    <text evidence="3">The sequence shown here is derived from an EMBL/GenBank/DDBJ whole genome shotgun (WGS) entry which is preliminary data.</text>
</comment>
<reference evidence="3" key="1">
    <citation type="submission" date="2020-08" db="EMBL/GenBank/DDBJ databases">
        <title>Genomic Encyclopedia of Type Strains, Phase III (KMG-III): the genomes of soil and plant-associated and newly described type strains.</title>
        <authorList>
            <person name="Whitman W."/>
        </authorList>
    </citation>
    <scope>NUCLEOTIDE SEQUENCE [LARGE SCALE GENOMIC DNA]</scope>
    <source>
        <strain evidence="3">CECT 8628</strain>
    </source>
</reference>
<feature type="domain" description="Barstar (barnase inhibitor)" evidence="2">
    <location>
        <begin position="19"/>
        <end position="102"/>
    </location>
</feature>
<dbReference type="EMBL" id="JACHWX010000019">
    <property type="protein sequence ID" value="MBB3058264.1"/>
    <property type="molecule type" value="Genomic_DNA"/>
</dbReference>